<accession>A0A1G7XM74</accession>
<organism evidence="1 2">
    <name type="scientific">Prevotella communis</name>
    <dbReference type="NCBI Taxonomy" id="2913614"/>
    <lineage>
        <taxon>Bacteria</taxon>
        <taxon>Pseudomonadati</taxon>
        <taxon>Bacteroidota</taxon>
        <taxon>Bacteroidia</taxon>
        <taxon>Bacteroidales</taxon>
        <taxon>Prevotellaceae</taxon>
        <taxon>Prevotella</taxon>
    </lineage>
</organism>
<sequence>MKRIASFILSGLLLAGCATKEQTAPVSTLDVESLRDSVDLNMDITGLSLSDLRILENVFLAQKGYPFEDSYIRSIYQSTTWYDSLMWAFSENEDYYDQNSGYWGGERNEELSYREEYYNSIKPEIIAYTDEQRAFVNRVRQREDELRKRNFKSGNEDDKVNVANIVNPALLKEPDLRLWDYLGHHGFAIVPAQHQQLFHVYEQNDYHEFPAFVTTDLYLQLYHLYFDCMLREVEQEKFMPLLKEFCEEARKKVSTENDDPTEQWLSTYFTVANALLNGRLATTDETAQTEYEKVMKSEDDMSEFMGYTDAMFNYSLFRPRGHYTRNETLGRYFRTMMWLQTVPFQTDKEEDMKKALLLAQLIGRDTKMTKLYQALTEPMTYLMGQPDDVSILQVWQLHQQEPDFRKLCKKVDEIAEKQTRIRPKFLRTGRNKVRLMPQRYQPDAEVLQEMVDYDSNTTKREVPKGLDVFAAMGVSAAEKILLDELNEPDRWSKYTSNLKRMKKRMNEIKWEENAATQWMSALKTVIDKPQHAPYFMLSPEWDKKSLNAMLGSWTELKHDAILYAKQPMGAECGGAGPPDPIVKGYVEPNVKFWQKAIDLLKENQKILRTHNLLTEKIATANERLTEEAEFLLAISKKELRGEVLKDVEYDELEYIGAKFENMSLELLRDSEHELWDWEAIQGPDRKVALVADVYTANADNNPNKSILYEAVGDADEIYVVVEIGGYLWLTRGAVFSYREFQRSIDDQRLNDEEWQEYLERHPRSGVPEWMTPVTVPLEKTPVDNESVFYSTGC</sequence>
<keyword evidence="2" id="KW-1185">Reference proteome</keyword>
<dbReference type="PROSITE" id="PS51257">
    <property type="entry name" value="PROKAR_LIPOPROTEIN"/>
    <property type="match status" value="1"/>
</dbReference>
<evidence type="ECO:0000313" key="1">
    <source>
        <dbReference type="EMBL" id="SDG85349.1"/>
    </source>
</evidence>
<dbReference type="InterPro" id="IPR038434">
    <property type="entry name" value="YARHG_sf"/>
</dbReference>
<reference evidence="2" key="1">
    <citation type="submission" date="2016-10" db="EMBL/GenBank/DDBJ databases">
        <authorList>
            <person name="Varghese N."/>
            <person name="Submissions S."/>
        </authorList>
    </citation>
    <scope>NUCLEOTIDE SEQUENCE [LARGE SCALE GENOMIC DNA]</scope>
    <source>
        <strain evidence="2">BP1-148</strain>
    </source>
</reference>
<dbReference type="Pfam" id="PF11369">
    <property type="entry name" value="DUF3160"/>
    <property type="match status" value="1"/>
</dbReference>
<gene>
    <name evidence="1" type="ORF">SAMN04487901_11113</name>
</gene>
<dbReference type="InterPro" id="IPR022601">
    <property type="entry name" value="DUF3160"/>
</dbReference>
<dbReference type="Gene3D" id="1.20.58.1690">
    <property type="match status" value="1"/>
</dbReference>
<dbReference type="Proteomes" id="UP000198779">
    <property type="component" value="Unassembled WGS sequence"/>
</dbReference>
<protein>
    <submittedName>
        <fullName evidence="1">YARHG domain-containing protein</fullName>
    </submittedName>
</protein>
<dbReference type="AlphaFoldDB" id="A0A1G7XM74"/>
<dbReference type="SMART" id="SM01325">
    <property type="entry name" value="DUF3160"/>
    <property type="match status" value="1"/>
</dbReference>
<dbReference type="STRING" id="645274.SAMN04487901_11113"/>
<name>A0A1G7XM74_9BACT</name>
<evidence type="ECO:0000313" key="2">
    <source>
        <dbReference type="Proteomes" id="UP000198779"/>
    </source>
</evidence>
<dbReference type="RefSeq" id="WP_091818082.1">
    <property type="nucleotide sequence ID" value="NZ_FNCQ01000011.1"/>
</dbReference>
<dbReference type="EMBL" id="FNCQ01000011">
    <property type="protein sequence ID" value="SDG85349.1"/>
    <property type="molecule type" value="Genomic_DNA"/>
</dbReference>
<proteinExistence type="predicted"/>